<gene>
    <name evidence="1" type="ORF">LCGC14_0512500</name>
</gene>
<dbReference type="AlphaFoldDB" id="A0A0F9V994"/>
<protein>
    <submittedName>
        <fullName evidence="1">Uncharacterized protein</fullName>
    </submittedName>
</protein>
<organism evidence="1">
    <name type="scientific">marine sediment metagenome</name>
    <dbReference type="NCBI Taxonomy" id="412755"/>
    <lineage>
        <taxon>unclassified sequences</taxon>
        <taxon>metagenomes</taxon>
        <taxon>ecological metagenomes</taxon>
    </lineage>
</organism>
<comment type="caution">
    <text evidence="1">The sequence shown here is derived from an EMBL/GenBank/DDBJ whole genome shotgun (WGS) entry which is preliminary data.</text>
</comment>
<reference evidence="1" key="1">
    <citation type="journal article" date="2015" name="Nature">
        <title>Complex archaea that bridge the gap between prokaryotes and eukaryotes.</title>
        <authorList>
            <person name="Spang A."/>
            <person name="Saw J.H."/>
            <person name="Jorgensen S.L."/>
            <person name="Zaremba-Niedzwiedzka K."/>
            <person name="Martijn J."/>
            <person name="Lind A.E."/>
            <person name="van Eijk R."/>
            <person name="Schleper C."/>
            <person name="Guy L."/>
            <person name="Ettema T.J."/>
        </authorList>
    </citation>
    <scope>NUCLEOTIDE SEQUENCE</scope>
</reference>
<dbReference type="EMBL" id="LAZR01000626">
    <property type="protein sequence ID" value="KKN62388.1"/>
    <property type="molecule type" value="Genomic_DNA"/>
</dbReference>
<name>A0A0F9V994_9ZZZZ</name>
<accession>A0A0F9V994</accession>
<sequence length="60" mass="7304">MIKKLSLFDIFNPKRSKKSLKELKETLQLNPDYFKEVEKIKLEREFLVVNQDAWICQLYI</sequence>
<proteinExistence type="predicted"/>
<evidence type="ECO:0000313" key="1">
    <source>
        <dbReference type="EMBL" id="KKN62388.1"/>
    </source>
</evidence>